<dbReference type="EMBL" id="SMGJ01000004">
    <property type="protein sequence ID" value="TCK69467.1"/>
    <property type="molecule type" value="Genomic_DNA"/>
</dbReference>
<dbReference type="Gene3D" id="1.20.1270.340">
    <property type="match status" value="1"/>
</dbReference>
<dbReference type="AlphaFoldDB" id="A0A4R1KY07"/>
<dbReference type="InterPro" id="IPR010890">
    <property type="entry name" value="PriC"/>
</dbReference>
<evidence type="ECO:0000313" key="2">
    <source>
        <dbReference type="EMBL" id="TCK69467.1"/>
    </source>
</evidence>
<accession>A0A4R1KY07</accession>
<dbReference type="Pfam" id="PF07445">
    <property type="entry name" value="PriC"/>
    <property type="match status" value="1"/>
</dbReference>
<feature type="coiled-coil region" evidence="1">
    <location>
        <begin position="11"/>
        <end position="69"/>
    </location>
</feature>
<sequence>MKNMKNHTALLNQLNQYIIELEQHYAHLKQKTLYNKFDPMLFSENFQTVDFYLNEMQQCLQQLQRLGEQDRVQFVFFSEKLVSQYTALQDAIRLLQKPKSAVENKPILNKRDQLRQQIELLPPREKLVKYYEALQALNDKLYTQENQLNLASSDMQKKAIEQQINITKQRRERCLNAIELLEEYLVFKDSLEDD</sequence>
<evidence type="ECO:0000313" key="3">
    <source>
        <dbReference type="Proteomes" id="UP000295496"/>
    </source>
</evidence>
<comment type="caution">
    <text evidence="2">The sequence shown here is derived from an EMBL/GenBank/DDBJ whole genome shotgun (WGS) entry which is preliminary data.</text>
</comment>
<organism evidence="2 3">
    <name type="scientific">Lonepinella koalarum</name>
    <dbReference type="NCBI Taxonomy" id="53417"/>
    <lineage>
        <taxon>Bacteria</taxon>
        <taxon>Pseudomonadati</taxon>
        <taxon>Pseudomonadota</taxon>
        <taxon>Gammaproteobacteria</taxon>
        <taxon>Pasteurellales</taxon>
        <taxon>Pasteurellaceae</taxon>
        <taxon>Lonepinella</taxon>
    </lineage>
</organism>
<dbReference type="Proteomes" id="UP000295496">
    <property type="component" value="Unassembled WGS sequence"/>
</dbReference>
<dbReference type="InterPro" id="IPR038338">
    <property type="entry name" value="PriC_sf"/>
</dbReference>
<keyword evidence="3" id="KW-1185">Reference proteome</keyword>
<protein>
    <submittedName>
        <fullName evidence="2">Restart primosome assembly protein PriC</fullName>
    </submittedName>
</protein>
<gene>
    <name evidence="2" type="ORF">EV692_1385</name>
</gene>
<proteinExistence type="predicted"/>
<name>A0A4R1KY07_9PAST</name>
<evidence type="ECO:0000256" key="1">
    <source>
        <dbReference type="SAM" id="Coils"/>
    </source>
</evidence>
<reference evidence="2 3" key="1">
    <citation type="submission" date="2019-03" db="EMBL/GenBank/DDBJ databases">
        <title>Genomic Encyclopedia of Type Strains, Phase IV (KMG-IV): sequencing the most valuable type-strain genomes for metagenomic binning, comparative biology and taxonomic classification.</title>
        <authorList>
            <person name="Goeker M."/>
        </authorList>
    </citation>
    <scope>NUCLEOTIDE SEQUENCE [LARGE SCALE GENOMIC DNA]</scope>
    <source>
        <strain evidence="2 3">DSM 10053</strain>
    </source>
</reference>
<dbReference type="RefSeq" id="WP_132301874.1">
    <property type="nucleotide sequence ID" value="NZ_CP170642.1"/>
</dbReference>
<keyword evidence="1" id="KW-0175">Coiled coil</keyword>